<dbReference type="Proteomes" id="UP000008694">
    <property type="component" value="Unassembled WGS sequence"/>
</dbReference>
<gene>
    <name evidence="3" type="ORF">ARALYDRAFT_905271</name>
</gene>
<proteinExistence type="predicted"/>
<dbReference type="Pfam" id="PF02458">
    <property type="entry name" value="Transferase"/>
    <property type="match status" value="1"/>
</dbReference>
<reference evidence="4" key="1">
    <citation type="journal article" date="2011" name="Nat. Genet.">
        <title>The Arabidopsis lyrata genome sequence and the basis of rapid genome size change.</title>
        <authorList>
            <person name="Hu T.T."/>
            <person name="Pattyn P."/>
            <person name="Bakker E.G."/>
            <person name="Cao J."/>
            <person name="Cheng J.-F."/>
            <person name="Clark R.M."/>
            <person name="Fahlgren N."/>
            <person name="Fawcett J.A."/>
            <person name="Grimwood J."/>
            <person name="Gundlach H."/>
            <person name="Haberer G."/>
            <person name="Hollister J.D."/>
            <person name="Ossowski S."/>
            <person name="Ottilar R.P."/>
            <person name="Salamov A.A."/>
            <person name="Schneeberger K."/>
            <person name="Spannagl M."/>
            <person name="Wang X."/>
            <person name="Yang L."/>
            <person name="Nasrallah M.E."/>
            <person name="Bergelson J."/>
            <person name="Carrington J.C."/>
            <person name="Gaut B.S."/>
            <person name="Schmutz J."/>
            <person name="Mayer K.F.X."/>
            <person name="Van de Peer Y."/>
            <person name="Grigoriev I.V."/>
            <person name="Nordborg M."/>
            <person name="Weigel D."/>
            <person name="Guo Y.-L."/>
        </authorList>
    </citation>
    <scope>NUCLEOTIDE SEQUENCE [LARGE SCALE GENOMIC DNA]</scope>
    <source>
        <strain evidence="4">cv. MN47</strain>
    </source>
</reference>
<dbReference type="InterPro" id="IPR023213">
    <property type="entry name" value="CAT-like_dom_sf"/>
</dbReference>
<name>D7LP11_ARALL</name>
<dbReference type="Gramene" id="scaffold_500975.1">
    <property type="protein sequence ID" value="scaffold_500975.1"/>
    <property type="gene ID" value="scaffold_500975.1"/>
</dbReference>
<dbReference type="AlphaFoldDB" id="D7LP11"/>
<keyword evidence="2" id="KW-0012">Acyltransferase</keyword>
<keyword evidence="1" id="KW-0808">Transferase</keyword>
<dbReference type="GO" id="GO:0016747">
    <property type="term" value="F:acyltransferase activity, transferring groups other than amino-acyl groups"/>
    <property type="evidence" value="ECO:0007669"/>
    <property type="project" value="UniProtKB-ARBA"/>
</dbReference>
<keyword evidence="4" id="KW-1185">Reference proteome</keyword>
<evidence type="ECO:0000256" key="2">
    <source>
        <dbReference type="ARBA" id="ARBA00023315"/>
    </source>
</evidence>
<dbReference type="Gene3D" id="3.30.559.10">
    <property type="entry name" value="Chloramphenicol acetyltransferase-like domain"/>
    <property type="match status" value="1"/>
</dbReference>
<dbReference type="STRING" id="81972.D7LP11"/>
<evidence type="ECO:0000256" key="1">
    <source>
        <dbReference type="ARBA" id="ARBA00022679"/>
    </source>
</evidence>
<evidence type="ECO:0000313" key="4">
    <source>
        <dbReference type="Proteomes" id="UP000008694"/>
    </source>
</evidence>
<dbReference type="EMBL" id="GL348717">
    <property type="protein sequence ID" value="EFH53457.1"/>
    <property type="molecule type" value="Genomic_DNA"/>
</dbReference>
<dbReference type="HOGENOM" id="CLU_187118_0_0_1"/>
<evidence type="ECO:0000313" key="3">
    <source>
        <dbReference type="EMBL" id="EFH53457.1"/>
    </source>
</evidence>
<accession>D7LP11</accession>
<organism evidence="4">
    <name type="scientific">Arabidopsis lyrata subsp. lyrata</name>
    <name type="common">Lyre-leaved rock-cress</name>
    <dbReference type="NCBI Taxonomy" id="81972"/>
    <lineage>
        <taxon>Eukaryota</taxon>
        <taxon>Viridiplantae</taxon>
        <taxon>Streptophyta</taxon>
        <taxon>Embryophyta</taxon>
        <taxon>Tracheophyta</taxon>
        <taxon>Spermatophyta</taxon>
        <taxon>Magnoliopsida</taxon>
        <taxon>eudicotyledons</taxon>
        <taxon>Gunneridae</taxon>
        <taxon>Pentapetalae</taxon>
        <taxon>rosids</taxon>
        <taxon>malvids</taxon>
        <taxon>Brassicales</taxon>
        <taxon>Brassicaceae</taxon>
        <taxon>Camelineae</taxon>
        <taxon>Arabidopsis</taxon>
    </lineage>
</organism>
<sequence>MVYIDGTKSVKLSTQSGSITGSNQFGLYGSDFGWGKPWNCEIVSIDRNEAFSMSERRDKPGGLEVGLCLKKCEMDIFISLFQNGTSLRCFVP</sequence>
<dbReference type="InterPro" id="IPR051504">
    <property type="entry name" value="Plant_metabolite_acyltrans"/>
</dbReference>
<protein>
    <submittedName>
        <fullName evidence="3">Uncharacterized protein</fullName>
    </submittedName>
</protein>
<dbReference type="PANTHER" id="PTHR31625">
    <property type="match status" value="1"/>
</dbReference>